<feature type="chain" id="PRO_5023041673" description="DUF5316 domain-containing protein" evidence="2">
    <location>
        <begin position="22"/>
        <end position="99"/>
    </location>
</feature>
<accession>A0A5D4RRB3</accession>
<keyword evidence="1" id="KW-0812">Transmembrane</keyword>
<keyword evidence="2" id="KW-0732">Signal</keyword>
<dbReference type="RefSeq" id="WP_148973043.1">
    <property type="nucleotide sequence ID" value="NZ_JBNIKU010000005.1"/>
</dbReference>
<keyword evidence="1" id="KW-0472">Membrane</keyword>
<evidence type="ECO:0008006" key="5">
    <source>
        <dbReference type="Google" id="ProtNLM"/>
    </source>
</evidence>
<feature type="transmembrane region" description="Helical" evidence="1">
    <location>
        <begin position="31"/>
        <end position="53"/>
    </location>
</feature>
<name>A0A5D4RRB3_9BACI</name>
<sequence length="99" mass="10496">MRKALLSGIVLAGLAAAGSYAAENWNLSWMLSGTVSIASILISELLFGVFISGEQNRANLHTESKNDRKKRQKIGGGVLLFGLPNMIAVLVYYLVSGGG</sequence>
<gene>
    <name evidence="3" type="ORF">FZD51_01030</name>
</gene>
<evidence type="ECO:0000256" key="2">
    <source>
        <dbReference type="SAM" id="SignalP"/>
    </source>
</evidence>
<dbReference type="Proteomes" id="UP000322139">
    <property type="component" value="Unassembled WGS sequence"/>
</dbReference>
<feature type="transmembrane region" description="Helical" evidence="1">
    <location>
        <begin position="74"/>
        <end position="95"/>
    </location>
</feature>
<evidence type="ECO:0000313" key="4">
    <source>
        <dbReference type="Proteomes" id="UP000322139"/>
    </source>
</evidence>
<dbReference type="Pfam" id="PF17247">
    <property type="entry name" value="DUF5316"/>
    <property type="match status" value="1"/>
</dbReference>
<evidence type="ECO:0000313" key="3">
    <source>
        <dbReference type="EMBL" id="TYS52062.1"/>
    </source>
</evidence>
<dbReference type="AlphaFoldDB" id="A0A5D4RRB3"/>
<dbReference type="InterPro" id="IPR035167">
    <property type="entry name" value="DUF5316"/>
</dbReference>
<feature type="signal peptide" evidence="2">
    <location>
        <begin position="1"/>
        <end position="21"/>
    </location>
</feature>
<comment type="caution">
    <text evidence="3">The sequence shown here is derived from an EMBL/GenBank/DDBJ whole genome shotgun (WGS) entry which is preliminary data.</text>
</comment>
<protein>
    <recommendedName>
        <fullName evidence="5">DUF5316 domain-containing protein</fullName>
    </recommendedName>
</protein>
<reference evidence="3 4" key="1">
    <citation type="submission" date="2019-08" db="EMBL/GenBank/DDBJ databases">
        <title>Bacillus genomes from the desert of Cuatro Cienegas, Coahuila.</title>
        <authorList>
            <person name="Olmedo-Alvarez G."/>
        </authorList>
    </citation>
    <scope>NUCLEOTIDE SEQUENCE [LARGE SCALE GENOMIC DNA]</scope>
    <source>
        <strain evidence="3 4">CH446_14T</strain>
    </source>
</reference>
<proteinExistence type="predicted"/>
<dbReference type="EMBL" id="VTER01000001">
    <property type="protein sequence ID" value="TYS52062.1"/>
    <property type="molecule type" value="Genomic_DNA"/>
</dbReference>
<organism evidence="3 4">
    <name type="scientific">Bacillus infantis</name>
    <dbReference type="NCBI Taxonomy" id="324767"/>
    <lineage>
        <taxon>Bacteria</taxon>
        <taxon>Bacillati</taxon>
        <taxon>Bacillota</taxon>
        <taxon>Bacilli</taxon>
        <taxon>Bacillales</taxon>
        <taxon>Bacillaceae</taxon>
        <taxon>Bacillus</taxon>
    </lineage>
</organism>
<keyword evidence="1" id="KW-1133">Transmembrane helix</keyword>
<evidence type="ECO:0000256" key="1">
    <source>
        <dbReference type="SAM" id="Phobius"/>
    </source>
</evidence>